<evidence type="ECO:0000313" key="4">
    <source>
        <dbReference type="EMBL" id="MBE9029275.1"/>
    </source>
</evidence>
<feature type="domain" description="TPM" evidence="3">
    <location>
        <begin position="54"/>
        <end position="178"/>
    </location>
</feature>
<comment type="caution">
    <text evidence="4">The sequence shown here is derived from an EMBL/GenBank/DDBJ whole genome shotgun (WGS) entry which is preliminary data.</text>
</comment>
<reference evidence="4" key="1">
    <citation type="submission" date="2020-10" db="EMBL/GenBank/DDBJ databases">
        <authorList>
            <person name="Castelo-Branco R."/>
            <person name="Eusebio N."/>
            <person name="Adriana R."/>
            <person name="Vieira A."/>
            <person name="Brugerolle De Fraissinette N."/>
            <person name="Rezende De Castro R."/>
            <person name="Schneider M.P."/>
            <person name="Vasconcelos V."/>
            <person name="Leao P.N."/>
        </authorList>
    </citation>
    <scope>NUCLEOTIDE SEQUENCE</scope>
    <source>
        <strain evidence="4">LEGE 11480</strain>
    </source>
</reference>
<name>A0A928VMK8_9CYAN</name>
<dbReference type="PANTHER" id="PTHR30373">
    <property type="entry name" value="UPF0603 PROTEIN YGCG"/>
    <property type="match status" value="1"/>
</dbReference>
<evidence type="ECO:0000256" key="1">
    <source>
        <dbReference type="SAM" id="Phobius"/>
    </source>
</evidence>
<proteinExistence type="predicted"/>
<feature type="signal peptide" evidence="2">
    <location>
        <begin position="1"/>
        <end position="33"/>
    </location>
</feature>
<dbReference type="Proteomes" id="UP000625316">
    <property type="component" value="Unassembled WGS sequence"/>
</dbReference>
<feature type="transmembrane region" description="Helical" evidence="1">
    <location>
        <begin position="212"/>
        <end position="234"/>
    </location>
</feature>
<keyword evidence="5" id="KW-1185">Reference proteome</keyword>
<gene>
    <name evidence="4" type="ORF">IQ266_05805</name>
</gene>
<dbReference type="InterPro" id="IPR007621">
    <property type="entry name" value="TPM_dom"/>
</dbReference>
<dbReference type="NCBIfam" id="NF047379">
    <property type="entry name" value="photo_II_Psb32"/>
    <property type="match status" value="1"/>
</dbReference>
<organism evidence="4 5">
    <name type="scientific">Romeriopsis navalis LEGE 11480</name>
    <dbReference type="NCBI Taxonomy" id="2777977"/>
    <lineage>
        <taxon>Bacteria</taxon>
        <taxon>Bacillati</taxon>
        <taxon>Cyanobacteriota</taxon>
        <taxon>Cyanophyceae</taxon>
        <taxon>Leptolyngbyales</taxon>
        <taxon>Leptolyngbyaceae</taxon>
        <taxon>Romeriopsis</taxon>
        <taxon>Romeriopsis navalis</taxon>
    </lineage>
</organism>
<dbReference type="Pfam" id="PF04536">
    <property type="entry name" value="TPM_phosphatase"/>
    <property type="match status" value="1"/>
</dbReference>
<keyword evidence="2" id="KW-0732">Signal</keyword>
<keyword evidence="1" id="KW-0472">Membrane</keyword>
<sequence>MHTLLQSIRQAGRRGLALLLSAALTVFLTTQFAAPAAATGVFEMPETAPEGHILDQSDLLSRLTEGQINSQLNDLAAKQQQNVTFVTMRRLDYGETIDTFTQQLFERWYPDAAAQANQTLLVIDTLTNNTSIVQGEQAQAAMSPEIATSVAQETVLVPLKYGNRYNQAFLDASDRISTVLSGGEDPGAPEVKEVITTDRNFATPEETKESNAMTWVVVLLVLSTAIPMATYYFYQYMGNR</sequence>
<keyword evidence="1" id="KW-0812">Transmembrane</keyword>
<dbReference type="AlphaFoldDB" id="A0A928VMK8"/>
<accession>A0A928VMK8</accession>
<dbReference type="EMBL" id="JADEXQ010000013">
    <property type="protein sequence ID" value="MBE9029275.1"/>
    <property type="molecule type" value="Genomic_DNA"/>
</dbReference>
<feature type="chain" id="PRO_5037265088" evidence="2">
    <location>
        <begin position="34"/>
        <end position="240"/>
    </location>
</feature>
<dbReference type="PANTHER" id="PTHR30373:SF2">
    <property type="entry name" value="UPF0603 PROTEIN YGCG"/>
    <property type="match status" value="1"/>
</dbReference>
<evidence type="ECO:0000259" key="3">
    <source>
        <dbReference type="Pfam" id="PF04536"/>
    </source>
</evidence>
<keyword evidence="1" id="KW-1133">Transmembrane helix</keyword>
<protein>
    <submittedName>
        <fullName evidence="4">TPM domain-containing protein</fullName>
    </submittedName>
</protein>
<evidence type="ECO:0000256" key="2">
    <source>
        <dbReference type="SAM" id="SignalP"/>
    </source>
</evidence>
<dbReference type="Gene3D" id="3.10.310.50">
    <property type="match status" value="1"/>
</dbReference>
<dbReference type="RefSeq" id="WP_264324095.1">
    <property type="nucleotide sequence ID" value="NZ_JADEXQ010000013.1"/>
</dbReference>
<evidence type="ECO:0000313" key="5">
    <source>
        <dbReference type="Proteomes" id="UP000625316"/>
    </source>
</evidence>